<evidence type="ECO:0000313" key="2">
    <source>
        <dbReference type="Proteomes" id="UP000821845"/>
    </source>
</evidence>
<reference evidence="1" key="1">
    <citation type="submission" date="2020-05" db="EMBL/GenBank/DDBJ databases">
        <title>Large-scale comparative analyses of tick genomes elucidate their genetic diversity and vector capacities.</title>
        <authorList>
            <person name="Jia N."/>
            <person name="Wang J."/>
            <person name="Shi W."/>
            <person name="Du L."/>
            <person name="Sun Y."/>
            <person name="Zhan W."/>
            <person name="Jiang J."/>
            <person name="Wang Q."/>
            <person name="Zhang B."/>
            <person name="Ji P."/>
            <person name="Sakyi L.B."/>
            <person name="Cui X."/>
            <person name="Yuan T."/>
            <person name="Jiang B."/>
            <person name="Yang W."/>
            <person name="Lam T.T.-Y."/>
            <person name="Chang Q."/>
            <person name="Ding S."/>
            <person name="Wang X."/>
            <person name="Zhu J."/>
            <person name="Ruan X."/>
            <person name="Zhao L."/>
            <person name="Wei J."/>
            <person name="Que T."/>
            <person name="Du C."/>
            <person name="Cheng J."/>
            <person name="Dai P."/>
            <person name="Han X."/>
            <person name="Huang E."/>
            <person name="Gao Y."/>
            <person name="Liu J."/>
            <person name="Shao H."/>
            <person name="Ye R."/>
            <person name="Li L."/>
            <person name="Wei W."/>
            <person name="Wang X."/>
            <person name="Wang C."/>
            <person name="Yang T."/>
            <person name="Huo Q."/>
            <person name="Li W."/>
            <person name="Guo W."/>
            <person name="Chen H."/>
            <person name="Zhou L."/>
            <person name="Ni X."/>
            <person name="Tian J."/>
            <person name="Zhou Y."/>
            <person name="Sheng Y."/>
            <person name="Liu T."/>
            <person name="Pan Y."/>
            <person name="Xia L."/>
            <person name="Li J."/>
            <person name="Zhao F."/>
            <person name="Cao W."/>
        </authorList>
    </citation>
    <scope>NUCLEOTIDE SEQUENCE</scope>
    <source>
        <strain evidence="1">Hyas-2018</strain>
    </source>
</reference>
<gene>
    <name evidence="1" type="ORF">HPB50_023310</name>
</gene>
<dbReference type="Proteomes" id="UP000821845">
    <property type="component" value="Chromosome 1"/>
</dbReference>
<name>A0ACB7TQE3_HYAAI</name>
<organism evidence="1 2">
    <name type="scientific">Hyalomma asiaticum</name>
    <name type="common">Tick</name>
    <dbReference type="NCBI Taxonomy" id="266040"/>
    <lineage>
        <taxon>Eukaryota</taxon>
        <taxon>Metazoa</taxon>
        <taxon>Ecdysozoa</taxon>
        <taxon>Arthropoda</taxon>
        <taxon>Chelicerata</taxon>
        <taxon>Arachnida</taxon>
        <taxon>Acari</taxon>
        <taxon>Parasitiformes</taxon>
        <taxon>Ixodida</taxon>
        <taxon>Ixodoidea</taxon>
        <taxon>Ixodidae</taxon>
        <taxon>Hyalomminae</taxon>
        <taxon>Hyalomma</taxon>
    </lineage>
</organism>
<sequence length="193" mass="20466">MISQRVHPVTAIDSSVSFTSKPRPTDRPPQQYRAALASGLCVVLEGCIPLQLYPQLLSSGFSSVVVVAVIAAGFPRNVDPQHNGGRRRARFRAILDRTDADRESNAFVDVAQYGNSFTLTIAVVDGNGTLGLFASVKTTASAKAEKIAAAIAMVDHTFTYVLTDSRGAIPGYESGSVSKVAAHILLSSSKESK</sequence>
<accession>A0ACB7TQE3</accession>
<keyword evidence="2" id="KW-1185">Reference proteome</keyword>
<comment type="caution">
    <text evidence="1">The sequence shown here is derived from an EMBL/GenBank/DDBJ whole genome shotgun (WGS) entry which is preliminary data.</text>
</comment>
<dbReference type="EMBL" id="CM023481">
    <property type="protein sequence ID" value="KAH6948259.1"/>
    <property type="molecule type" value="Genomic_DNA"/>
</dbReference>
<proteinExistence type="predicted"/>
<evidence type="ECO:0000313" key="1">
    <source>
        <dbReference type="EMBL" id="KAH6948259.1"/>
    </source>
</evidence>
<protein>
    <submittedName>
        <fullName evidence="1">Uncharacterized protein</fullName>
    </submittedName>
</protein>